<dbReference type="EMBL" id="AFNH02000175">
    <property type="protein sequence ID" value="EZG79934.1"/>
    <property type="molecule type" value="Genomic_DNA"/>
</dbReference>
<evidence type="ECO:0000256" key="1">
    <source>
        <dbReference type="SAM" id="MobiDB-lite"/>
    </source>
</evidence>
<comment type="caution">
    <text evidence="2">The sequence shown here is derived from an EMBL/GenBank/DDBJ whole genome shotgun (WGS) entry which is preliminary data.</text>
</comment>
<proteinExistence type="predicted"/>
<dbReference type="AlphaFoldDB" id="A0A023BBT5"/>
<keyword evidence="3" id="KW-1185">Reference proteome</keyword>
<feature type="region of interest" description="Disordered" evidence="1">
    <location>
        <begin position="69"/>
        <end position="90"/>
    </location>
</feature>
<sequence length="121" mass="13563">MSSAIQGLKNILLELESYDELQLPPYRQDEVRAAETALASARVDYRALLLHHKMSVEKCIESLERAEISRGEGQGNRVNSGEDETRQPPTVEELKRLCVMPDVALCVMTNLNVPHDLSMSL</sequence>
<organism evidence="2 3">
    <name type="scientific">Gregarina niphandrodes</name>
    <name type="common">Septate eugregarine</name>
    <dbReference type="NCBI Taxonomy" id="110365"/>
    <lineage>
        <taxon>Eukaryota</taxon>
        <taxon>Sar</taxon>
        <taxon>Alveolata</taxon>
        <taxon>Apicomplexa</taxon>
        <taxon>Conoidasida</taxon>
        <taxon>Gregarinasina</taxon>
        <taxon>Eugregarinorida</taxon>
        <taxon>Gregarinidae</taxon>
        <taxon>Gregarina</taxon>
    </lineage>
</organism>
<protein>
    <submittedName>
        <fullName evidence="2">Uncharacterized protein</fullName>
    </submittedName>
</protein>
<evidence type="ECO:0000313" key="3">
    <source>
        <dbReference type="Proteomes" id="UP000019763"/>
    </source>
</evidence>
<accession>A0A023BBT5</accession>
<evidence type="ECO:0000313" key="2">
    <source>
        <dbReference type="EMBL" id="EZG79934.1"/>
    </source>
</evidence>
<reference evidence="2" key="1">
    <citation type="submission" date="2013-12" db="EMBL/GenBank/DDBJ databases">
        <authorList>
            <person name="Omoto C.K."/>
            <person name="Sibley D."/>
            <person name="Venepally P."/>
            <person name="Hadjithomas M."/>
            <person name="Karamycheva S."/>
            <person name="Brunk B."/>
            <person name="Roos D."/>
            <person name="Caler E."/>
            <person name="Lorenzi H."/>
        </authorList>
    </citation>
    <scope>NUCLEOTIDE SEQUENCE</scope>
</reference>
<dbReference type="VEuPathDB" id="CryptoDB:GNI_023590"/>
<dbReference type="RefSeq" id="XP_011134353.1">
    <property type="nucleotide sequence ID" value="XM_011136051.1"/>
</dbReference>
<dbReference type="GeneID" id="22911081"/>
<gene>
    <name evidence="2" type="ORF">GNI_023590</name>
</gene>
<name>A0A023BBT5_GRENI</name>
<dbReference type="Proteomes" id="UP000019763">
    <property type="component" value="Unassembled WGS sequence"/>
</dbReference>